<name>A0ABP9LSU6_9BURK</name>
<dbReference type="Proteomes" id="UP001500227">
    <property type="component" value="Unassembled WGS sequence"/>
</dbReference>
<proteinExistence type="predicted"/>
<keyword evidence="3" id="KW-1185">Reference proteome</keyword>
<sequence>MPTTMEMVATILFATAIIHTFSVPVFARLANKGGPHAGLWHMLSEVEAVFGVWAFVLIVFISVFIGLDQAVEYMDTRNFTEPAFVFAIMVVAASRPILEMVSKLVKVIANILPIRNEYAMFFVTMSVVPLFGSLITEPAAMTLAALLLRDQYFKRSGRAVFKYLTIGVLFVNISIGGVLTSYAAPPVLMVAQTFNWDTAYMATHFGWRAAVAVLINAALLTFISRSALVEAPESIPQPTDTKQRPDVPWVVMGIHLLFLVGIVLSAHHPVIFLGMLMMFVGYAHAYSKHQNPLLIREGLMVGFFLAGLVILGGLQKWWLQDLLGGMSPLALFVGATALTAITDNAALTYLGSLVEGTSELWRYMLVAGAVTGGGLTVIANAPNPAGFSILKGTFPDGAISPLRLLMAAAVPTLIAAGMFLLPTSF</sequence>
<feature type="transmembrane region" description="Helical" evidence="1">
    <location>
        <begin position="330"/>
        <end position="351"/>
    </location>
</feature>
<feature type="transmembrane region" description="Helical" evidence="1">
    <location>
        <begin position="247"/>
        <end position="264"/>
    </location>
</feature>
<protein>
    <submittedName>
        <fullName evidence="2">Na+/H+ antiporter</fullName>
    </submittedName>
</protein>
<feature type="transmembrane region" description="Helical" evidence="1">
    <location>
        <begin position="160"/>
        <end position="185"/>
    </location>
</feature>
<feature type="transmembrane region" description="Helical" evidence="1">
    <location>
        <begin position="299"/>
        <end position="318"/>
    </location>
</feature>
<dbReference type="RefSeq" id="WP_300647626.1">
    <property type="nucleotide sequence ID" value="NZ_BAABKD010000001.1"/>
</dbReference>
<reference evidence="3" key="1">
    <citation type="journal article" date="2019" name="Int. J. Syst. Evol. Microbiol.">
        <title>The Global Catalogue of Microorganisms (GCM) 10K type strain sequencing project: providing services to taxonomists for standard genome sequencing and annotation.</title>
        <authorList>
            <consortium name="The Broad Institute Genomics Platform"/>
            <consortium name="The Broad Institute Genome Sequencing Center for Infectious Disease"/>
            <person name="Wu L."/>
            <person name="Ma J."/>
        </authorList>
    </citation>
    <scope>NUCLEOTIDE SEQUENCE [LARGE SCALE GENOMIC DNA]</scope>
    <source>
        <strain evidence="3">JCM 18423</strain>
    </source>
</reference>
<evidence type="ECO:0000313" key="2">
    <source>
        <dbReference type="EMBL" id="GAA5084757.1"/>
    </source>
</evidence>
<keyword evidence="1" id="KW-0812">Transmembrane</keyword>
<dbReference type="EMBL" id="BAABKD010000001">
    <property type="protein sequence ID" value="GAA5084757.1"/>
    <property type="molecule type" value="Genomic_DNA"/>
</dbReference>
<comment type="caution">
    <text evidence="2">The sequence shown here is derived from an EMBL/GenBank/DDBJ whole genome shotgun (WGS) entry which is preliminary data.</text>
</comment>
<organism evidence="2 3">
    <name type="scientific">Paenalcaligenes hermetiae</name>
    <dbReference type="NCBI Taxonomy" id="1157987"/>
    <lineage>
        <taxon>Bacteria</taxon>
        <taxon>Pseudomonadati</taxon>
        <taxon>Pseudomonadota</taxon>
        <taxon>Betaproteobacteria</taxon>
        <taxon>Burkholderiales</taxon>
        <taxon>Alcaligenaceae</taxon>
        <taxon>Paenalcaligenes</taxon>
    </lineage>
</organism>
<dbReference type="InterPro" id="IPR009978">
    <property type="entry name" value="Na_H_antiport_3"/>
</dbReference>
<keyword evidence="1" id="KW-0472">Membrane</keyword>
<feature type="transmembrane region" description="Helical" evidence="1">
    <location>
        <begin position="363"/>
        <end position="382"/>
    </location>
</feature>
<evidence type="ECO:0000256" key="1">
    <source>
        <dbReference type="SAM" id="Phobius"/>
    </source>
</evidence>
<feature type="transmembrane region" description="Helical" evidence="1">
    <location>
        <begin position="270"/>
        <end position="287"/>
    </location>
</feature>
<gene>
    <name evidence="2" type="ORF">GCM10023337_02680</name>
</gene>
<feature type="transmembrane region" description="Helical" evidence="1">
    <location>
        <begin position="46"/>
        <end position="67"/>
    </location>
</feature>
<accession>A0ABP9LSU6</accession>
<keyword evidence="1" id="KW-1133">Transmembrane helix</keyword>
<feature type="transmembrane region" description="Helical" evidence="1">
    <location>
        <begin position="205"/>
        <end position="227"/>
    </location>
</feature>
<feature type="transmembrane region" description="Helical" evidence="1">
    <location>
        <begin position="402"/>
        <end position="421"/>
    </location>
</feature>
<feature type="transmembrane region" description="Helical" evidence="1">
    <location>
        <begin position="79"/>
        <end position="98"/>
    </location>
</feature>
<dbReference type="Pfam" id="PF07399">
    <property type="entry name" value="Na_H_antiport_3"/>
    <property type="match status" value="1"/>
</dbReference>
<evidence type="ECO:0000313" key="3">
    <source>
        <dbReference type="Proteomes" id="UP001500227"/>
    </source>
</evidence>
<feature type="transmembrane region" description="Helical" evidence="1">
    <location>
        <begin position="118"/>
        <end position="148"/>
    </location>
</feature>